<dbReference type="AlphaFoldDB" id="A0A7J6HFR3"/>
<dbReference type="Proteomes" id="UP000525078">
    <property type="component" value="Unassembled WGS sequence"/>
</dbReference>
<sequence length="108" mass="11898">MRSLGIICFCVLTALVYLSSLNSSYSPSSMVSLSPPITTPFITRKMGVPSSFMHSKIEVTEDRKKPTAEGNPVTVKYDSSDNLDELVYHTDYHGATTHPIPTPKHPMP</sequence>
<accession>A0A7J6HFR3</accession>
<feature type="chain" id="PRO_5029695449" evidence="2">
    <location>
        <begin position="19"/>
        <end position="108"/>
    </location>
</feature>
<reference evidence="3 4" key="1">
    <citation type="journal article" date="2020" name="bioRxiv">
        <title>Sequence and annotation of 42 cannabis genomes reveals extensive copy number variation in cannabinoid synthesis and pathogen resistance genes.</title>
        <authorList>
            <person name="Mckernan K.J."/>
            <person name="Helbert Y."/>
            <person name="Kane L.T."/>
            <person name="Ebling H."/>
            <person name="Zhang L."/>
            <person name="Liu B."/>
            <person name="Eaton Z."/>
            <person name="Mclaughlin S."/>
            <person name="Kingan S."/>
            <person name="Baybayan P."/>
            <person name="Concepcion G."/>
            <person name="Jordan M."/>
            <person name="Riva A."/>
            <person name="Barbazuk W."/>
            <person name="Harkins T."/>
        </authorList>
    </citation>
    <scope>NUCLEOTIDE SEQUENCE [LARGE SCALE GENOMIC DNA]</scope>
    <source>
        <strain evidence="4">cv. Jamaican Lion 4</strain>
        <tissue evidence="3">Leaf</tissue>
    </source>
</reference>
<name>A0A7J6HFR3_CANSA</name>
<proteinExistence type="predicted"/>
<feature type="signal peptide" evidence="2">
    <location>
        <begin position="1"/>
        <end position="18"/>
    </location>
</feature>
<evidence type="ECO:0000256" key="2">
    <source>
        <dbReference type="SAM" id="SignalP"/>
    </source>
</evidence>
<protein>
    <submittedName>
        <fullName evidence="3">Uncharacterized protein</fullName>
    </submittedName>
</protein>
<evidence type="ECO:0000313" key="3">
    <source>
        <dbReference type="EMBL" id="KAF4393895.1"/>
    </source>
</evidence>
<feature type="region of interest" description="Disordered" evidence="1">
    <location>
        <begin position="59"/>
        <end position="78"/>
    </location>
</feature>
<keyword evidence="2" id="KW-0732">Signal</keyword>
<comment type="caution">
    <text evidence="3">The sequence shown here is derived from an EMBL/GenBank/DDBJ whole genome shotgun (WGS) entry which is preliminary data.</text>
</comment>
<evidence type="ECO:0000256" key="1">
    <source>
        <dbReference type="SAM" id="MobiDB-lite"/>
    </source>
</evidence>
<organism evidence="3 4">
    <name type="scientific">Cannabis sativa</name>
    <name type="common">Hemp</name>
    <name type="synonym">Marijuana</name>
    <dbReference type="NCBI Taxonomy" id="3483"/>
    <lineage>
        <taxon>Eukaryota</taxon>
        <taxon>Viridiplantae</taxon>
        <taxon>Streptophyta</taxon>
        <taxon>Embryophyta</taxon>
        <taxon>Tracheophyta</taxon>
        <taxon>Spermatophyta</taxon>
        <taxon>Magnoliopsida</taxon>
        <taxon>eudicotyledons</taxon>
        <taxon>Gunneridae</taxon>
        <taxon>Pentapetalae</taxon>
        <taxon>rosids</taxon>
        <taxon>fabids</taxon>
        <taxon>Rosales</taxon>
        <taxon>Cannabaceae</taxon>
        <taxon>Cannabis</taxon>
    </lineage>
</organism>
<evidence type="ECO:0000313" key="4">
    <source>
        <dbReference type="Proteomes" id="UP000525078"/>
    </source>
</evidence>
<dbReference type="EMBL" id="JAATIP010000013">
    <property type="protein sequence ID" value="KAF4393895.1"/>
    <property type="molecule type" value="Genomic_DNA"/>
</dbReference>
<gene>
    <name evidence="3" type="ORF">F8388_018386</name>
</gene>